<accession>A0A3N3E0G3</accession>
<sequence length="174" mass="18889">MNELLSLPQLLGYLALLVAIIGVLQTNDIKLKLWMIAGYVVLASHYVVLGSMVTAGVLLIGILRNIVALKYHSLWIALTFSITYFAMGIMMMSSPIDLLPVIGASINTIAIVTLQGIKMRVVLIVSSFFGIANAIVVGSIGGLAIESMLLVFGLVTLYRLFKRQHKTNQADLNL</sequence>
<feature type="transmembrane region" description="Helical" evidence="1">
    <location>
        <begin position="36"/>
        <end position="62"/>
    </location>
</feature>
<keyword evidence="1" id="KW-0812">Transmembrane</keyword>
<evidence type="ECO:0000313" key="3">
    <source>
        <dbReference type="Proteomes" id="UP000278792"/>
    </source>
</evidence>
<feature type="transmembrane region" description="Helical" evidence="1">
    <location>
        <begin position="98"/>
        <end position="114"/>
    </location>
</feature>
<evidence type="ECO:0000313" key="2">
    <source>
        <dbReference type="EMBL" id="ROV60233.1"/>
    </source>
</evidence>
<name>A0A3N3E0G3_9VIBR</name>
<dbReference type="EMBL" id="RKIK01000024">
    <property type="protein sequence ID" value="ROV60233.1"/>
    <property type="molecule type" value="Genomic_DNA"/>
</dbReference>
<comment type="caution">
    <text evidence="2">The sequence shown here is derived from an EMBL/GenBank/DDBJ whole genome shotgun (WGS) entry which is preliminary data.</text>
</comment>
<dbReference type="InterPro" id="IPR019629">
    <property type="entry name" value="Uncharacterised_HI1736/YgjV"/>
</dbReference>
<organism evidence="2 3">
    <name type="scientific">Vibrio ponticus</name>
    <dbReference type="NCBI Taxonomy" id="265668"/>
    <lineage>
        <taxon>Bacteria</taxon>
        <taxon>Pseudomonadati</taxon>
        <taxon>Pseudomonadota</taxon>
        <taxon>Gammaproteobacteria</taxon>
        <taxon>Vibrionales</taxon>
        <taxon>Vibrionaceae</taxon>
        <taxon>Vibrio</taxon>
    </lineage>
</organism>
<dbReference type="Pfam" id="PF10688">
    <property type="entry name" value="Imp-YgjV"/>
    <property type="match status" value="1"/>
</dbReference>
<dbReference type="RefSeq" id="WP_123781966.1">
    <property type="nucleotide sequence ID" value="NZ_RKIK01000024.1"/>
</dbReference>
<dbReference type="AlphaFoldDB" id="A0A3N3E0G3"/>
<feature type="transmembrane region" description="Helical" evidence="1">
    <location>
        <begin position="74"/>
        <end position="92"/>
    </location>
</feature>
<dbReference type="Proteomes" id="UP000278792">
    <property type="component" value="Unassembled WGS sequence"/>
</dbReference>
<keyword evidence="1" id="KW-1133">Transmembrane helix</keyword>
<evidence type="ECO:0000256" key="1">
    <source>
        <dbReference type="SAM" id="Phobius"/>
    </source>
</evidence>
<gene>
    <name evidence="2" type="ORF">EGH82_09945</name>
</gene>
<protein>
    <submittedName>
        <fullName evidence="2">YgjV family protein</fullName>
    </submittedName>
</protein>
<feature type="transmembrane region" description="Helical" evidence="1">
    <location>
        <begin position="121"/>
        <end position="137"/>
    </location>
</feature>
<reference evidence="2 3" key="1">
    <citation type="submission" date="2018-11" db="EMBL/GenBank/DDBJ databases">
        <title>Vibrio ponticus strain CAIM 1751 pathogenic for the snapper Lutjanus guttatus.</title>
        <authorList>
            <person name="Soto-Rodriguez S."/>
            <person name="Lozano-Olvera R."/>
            <person name="Gomez-Gil B."/>
        </authorList>
    </citation>
    <scope>NUCLEOTIDE SEQUENCE [LARGE SCALE GENOMIC DNA]</scope>
    <source>
        <strain evidence="2 3">CAIM 1751</strain>
    </source>
</reference>
<proteinExistence type="predicted"/>
<keyword evidence="1" id="KW-0472">Membrane</keyword>
<feature type="transmembrane region" description="Helical" evidence="1">
    <location>
        <begin position="143"/>
        <end position="161"/>
    </location>
</feature>